<accession>A0A378MVU9</accession>
<dbReference type="AlphaFoldDB" id="A0A378MVU9"/>
<reference evidence="2 3" key="1">
    <citation type="submission" date="2018-06" db="EMBL/GenBank/DDBJ databases">
        <authorList>
            <consortium name="Pathogen Informatics"/>
            <person name="Doyle S."/>
        </authorList>
    </citation>
    <scope>NUCLEOTIDE SEQUENCE [LARGE SCALE GENOMIC DNA]</scope>
    <source>
        <strain evidence="2 3">NCTC10638</strain>
    </source>
</reference>
<name>A0A378MVU9_MANHA</name>
<gene>
    <name evidence="2" type="ORF">NCTC10638_01544</name>
</gene>
<evidence type="ECO:0000313" key="3">
    <source>
        <dbReference type="Proteomes" id="UP000254802"/>
    </source>
</evidence>
<dbReference type="EMBL" id="UGPN01000002">
    <property type="protein sequence ID" value="STY60350.1"/>
    <property type="molecule type" value="Genomic_DNA"/>
</dbReference>
<feature type="transmembrane region" description="Helical" evidence="1">
    <location>
        <begin position="6"/>
        <end position="28"/>
    </location>
</feature>
<keyword evidence="1" id="KW-0472">Membrane</keyword>
<keyword evidence="1" id="KW-0812">Transmembrane</keyword>
<keyword evidence="1" id="KW-1133">Transmembrane helix</keyword>
<evidence type="ECO:0000256" key="1">
    <source>
        <dbReference type="SAM" id="Phobius"/>
    </source>
</evidence>
<proteinExistence type="predicted"/>
<organism evidence="2 3">
    <name type="scientific">Mannheimia haemolytica</name>
    <name type="common">Pasteurella haemolytica</name>
    <dbReference type="NCBI Taxonomy" id="75985"/>
    <lineage>
        <taxon>Bacteria</taxon>
        <taxon>Pseudomonadati</taxon>
        <taxon>Pseudomonadota</taxon>
        <taxon>Gammaproteobacteria</taxon>
        <taxon>Pasteurellales</taxon>
        <taxon>Pasteurellaceae</taxon>
        <taxon>Mannheimia</taxon>
    </lineage>
</organism>
<dbReference type="Proteomes" id="UP000254802">
    <property type="component" value="Unassembled WGS sequence"/>
</dbReference>
<evidence type="ECO:0000313" key="2">
    <source>
        <dbReference type="EMBL" id="STY60350.1"/>
    </source>
</evidence>
<protein>
    <submittedName>
        <fullName evidence="2">Oxaloacetate decarboxylase subunit beta</fullName>
    </submittedName>
</protein>
<sequence>MAGDMGYTAGVLALFYKVAIATALLRLLSLWVSGR</sequence>